<evidence type="ECO:0000313" key="2">
    <source>
        <dbReference type="EMBL" id="OGN29175.1"/>
    </source>
</evidence>
<evidence type="ECO:0000313" key="3">
    <source>
        <dbReference type="Proteomes" id="UP000179047"/>
    </source>
</evidence>
<dbReference type="STRING" id="1802701.A3A33_02855"/>
<gene>
    <name evidence="2" type="ORF">A3A33_02855</name>
</gene>
<dbReference type="Proteomes" id="UP000179047">
    <property type="component" value="Unassembled WGS sequence"/>
</dbReference>
<protein>
    <submittedName>
        <fullName evidence="2">Uncharacterized protein</fullName>
    </submittedName>
</protein>
<keyword evidence="1" id="KW-0812">Transmembrane</keyword>
<evidence type="ECO:0000256" key="1">
    <source>
        <dbReference type="SAM" id="Phobius"/>
    </source>
</evidence>
<keyword evidence="1" id="KW-0472">Membrane</keyword>
<comment type="caution">
    <text evidence="2">The sequence shown here is derived from an EMBL/GenBank/DDBJ whole genome shotgun (WGS) entry which is preliminary data.</text>
</comment>
<reference evidence="2 3" key="1">
    <citation type="journal article" date="2016" name="Nat. Commun.">
        <title>Thousands of microbial genomes shed light on interconnected biogeochemical processes in an aquifer system.</title>
        <authorList>
            <person name="Anantharaman K."/>
            <person name="Brown C.T."/>
            <person name="Hug L.A."/>
            <person name="Sharon I."/>
            <person name="Castelle C.J."/>
            <person name="Probst A.J."/>
            <person name="Thomas B.C."/>
            <person name="Singh A."/>
            <person name="Wilkins M.J."/>
            <person name="Karaoz U."/>
            <person name="Brodie E.L."/>
            <person name="Williams K.H."/>
            <person name="Hubbard S.S."/>
            <person name="Banfield J.F."/>
        </authorList>
    </citation>
    <scope>NUCLEOTIDE SEQUENCE [LARGE SCALE GENOMIC DNA]</scope>
</reference>
<name>A0A1F8GUS8_9BACT</name>
<keyword evidence="1" id="KW-1133">Transmembrane helix</keyword>
<feature type="transmembrane region" description="Helical" evidence="1">
    <location>
        <begin position="61"/>
        <end position="82"/>
    </location>
</feature>
<sequence>MIPFTLLLIWGLYIVSKKEVKISSKRSIKGRVAQIIGILIIFLAILAIARNLVPEGPTSDILVSILSITIVVVIITCIYFIFLHKSNTDNSQTTQSNL</sequence>
<accession>A0A1F8GUS8</accession>
<feature type="transmembrane region" description="Helical" evidence="1">
    <location>
        <begin position="32"/>
        <end position="49"/>
    </location>
</feature>
<organism evidence="2 3">
    <name type="scientific">Candidatus Yanofskybacteria bacterium RIFCSPLOWO2_01_FULL_49_25</name>
    <dbReference type="NCBI Taxonomy" id="1802701"/>
    <lineage>
        <taxon>Bacteria</taxon>
        <taxon>Candidatus Yanofskyibacteriota</taxon>
    </lineage>
</organism>
<dbReference type="AlphaFoldDB" id="A0A1F8GUS8"/>
<dbReference type="EMBL" id="MGKP01000009">
    <property type="protein sequence ID" value="OGN29175.1"/>
    <property type="molecule type" value="Genomic_DNA"/>
</dbReference>
<proteinExistence type="predicted"/>